<dbReference type="SUPFAM" id="SSF53448">
    <property type="entry name" value="Nucleotide-diphospho-sugar transferases"/>
    <property type="match status" value="1"/>
</dbReference>
<dbReference type="PANTHER" id="PTHR43630:SF2">
    <property type="entry name" value="GLYCOSYLTRANSFERASE"/>
    <property type="match status" value="1"/>
</dbReference>
<evidence type="ECO:0000256" key="1">
    <source>
        <dbReference type="ARBA" id="ARBA00038494"/>
    </source>
</evidence>
<accession>A0A1M3L3G9</accession>
<organism evidence="3 4">
    <name type="scientific">Candidatus Kapaibacterium thiocyanatum</name>
    <dbReference type="NCBI Taxonomy" id="1895771"/>
    <lineage>
        <taxon>Bacteria</taxon>
        <taxon>Pseudomonadati</taxon>
        <taxon>Candidatus Kapaibacteriota</taxon>
        <taxon>Candidatus Kapaibacteriia</taxon>
        <taxon>Candidatus Kapaibacteriales</taxon>
        <taxon>Candidatus Kapaibacteriaceae</taxon>
        <taxon>Candidatus Kapaibacterium</taxon>
    </lineage>
</organism>
<dbReference type="Gene3D" id="3.90.550.10">
    <property type="entry name" value="Spore Coat Polysaccharide Biosynthesis Protein SpsA, Chain A"/>
    <property type="match status" value="1"/>
</dbReference>
<evidence type="ECO:0000313" key="3">
    <source>
        <dbReference type="EMBL" id="OJX59904.1"/>
    </source>
</evidence>
<dbReference type="PANTHER" id="PTHR43630">
    <property type="entry name" value="POLY-BETA-1,6-N-ACETYL-D-GLUCOSAMINE SYNTHASE"/>
    <property type="match status" value="1"/>
</dbReference>
<proteinExistence type="inferred from homology"/>
<dbReference type="AlphaFoldDB" id="A0A1M3L3G9"/>
<reference evidence="3 4" key="1">
    <citation type="submission" date="2016-09" db="EMBL/GenBank/DDBJ databases">
        <title>Genome-resolved meta-omics ties microbial dynamics to process performance in biotechnology for thiocyanate degradation.</title>
        <authorList>
            <person name="Kantor R.S."/>
            <person name="Huddy R.J."/>
            <person name="Iyer R."/>
            <person name="Thomas B.C."/>
            <person name="Brown C.T."/>
            <person name="Anantharaman K."/>
            <person name="Tringe S."/>
            <person name="Hettich R.L."/>
            <person name="Harrison S.T."/>
            <person name="Banfield J.F."/>
        </authorList>
    </citation>
    <scope>NUCLEOTIDE SEQUENCE [LARGE SCALE GENOMIC DNA]</scope>
    <source>
        <strain evidence="3">59-99</strain>
    </source>
</reference>
<evidence type="ECO:0000259" key="2">
    <source>
        <dbReference type="Pfam" id="PF00535"/>
    </source>
</evidence>
<dbReference type="EMBL" id="MKVH01000008">
    <property type="protein sequence ID" value="OJX59904.1"/>
    <property type="molecule type" value="Genomic_DNA"/>
</dbReference>
<dbReference type="Pfam" id="PF00535">
    <property type="entry name" value="Glycos_transf_2"/>
    <property type="match status" value="1"/>
</dbReference>
<evidence type="ECO:0000313" key="4">
    <source>
        <dbReference type="Proteomes" id="UP000184233"/>
    </source>
</evidence>
<comment type="similarity">
    <text evidence="1">Belongs to the glycosyltransferase 2 family. WaaE/KdtX subfamily.</text>
</comment>
<dbReference type="CDD" id="cd02511">
    <property type="entry name" value="Beta4Glucosyltransferase"/>
    <property type="match status" value="1"/>
</dbReference>
<name>A0A1M3L3G9_9BACT</name>
<gene>
    <name evidence="3" type="ORF">BGO89_07845</name>
</gene>
<dbReference type="InterPro" id="IPR029044">
    <property type="entry name" value="Nucleotide-diphossugar_trans"/>
</dbReference>
<dbReference type="InterPro" id="IPR001173">
    <property type="entry name" value="Glyco_trans_2-like"/>
</dbReference>
<feature type="domain" description="Glycosyltransferase 2-like" evidence="2">
    <location>
        <begin position="5"/>
        <end position="112"/>
    </location>
</feature>
<dbReference type="STRING" id="1895771.BGO89_07845"/>
<sequence>MAQISAVIITLNEEESILECLEALRWCSEIIVVDSGSTDRTVDLARSSGCRVEHHNFTGYGAQKRYACSLARYPWILSLDADEVLSADLANEICTTLDDEPRHLVYSLPRRFVFLGKVFAHGRGSCDYPLRLFRKDSAEFSLDTVHEHLITTGSTGRMKHEMLHYSYRSIDHYLEKFNRYTSLAATALVERGKRRSVAATALMLPLYFVKHYLIGGHCLNGWQGLVWSVLSTWYPFVKVAKATDLARKKRN</sequence>
<dbReference type="Proteomes" id="UP000184233">
    <property type="component" value="Unassembled WGS sequence"/>
</dbReference>
<comment type="caution">
    <text evidence="3">The sequence shown here is derived from an EMBL/GenBank/DDBJ whole genome shotgun (WGS) entry which is preliminary data.</text>
</comment>
<protein>
    <recommendedName>
        <fullName evidence="2">Glycosyltransferase 2-like domain-containing protein</fullName>
    </recommendedName>
</protein>